<accession>A0A1B6MI68</accession>
<feature type="non-terminal residue" evidence="1">
    <location>
        <position position="222"/>
    </location>
</feature>
<feature type="non-terminal residue" evidence="1">
    <location>
        <position position="1"/>
    </location>
</feature>
<evidence type="ECO:0000313" key="1">
    <source>
        <dbReference type="EMBL" id="JAT35559.1"/>
    </source>
</evidence>
<name>A0A1B6MI68_9HEMI</name>
<proteinExistence type="predicted"/>
<organism evidence="1">
    <name type="scientific">Graphocephala atropunctata</name>
    <dbReference type="NCBI Taxonomy" id="36148"/>
    <lineage>
        <taxon>Eukaryota</taxon>
        <taxon>Metazoa</taxon>
        <taxon>Ecdysozoa</taxon>
        <taxon>Arthropoda</taxon>
        <taxon>Hexapoda</taxon>
        <taxon>Insecta</taxon>
        <taxon>Pterygota</taxon>
        <taxon>Neoptera</taxon>
        <taxon>Paraneoptera</taxon>
        <taxon>Hemiptera</taxon>
        <taxon>Auchenorrhyncha</taxon>
        <taxon>Membracoidea</taxon>
        <taxon>Cicadellidae</taxon>
        <taxon>Cicadellinae</taxon>
        <taxon>Cicadellini</taxon>
        <taxon>Graphocephala</taxon>
    </lineage>
</organism>
<dbReference type="EMBL" id="GEBQ01004418">
    <property type="protein sequence ID" value="JAT35559.1"/>
    <property type="molecule type" value="Transcribed_RNA"/>
</dbReference>
<dbReference type="AlphaFoldDB" id="A0A1B6MI68"/>
<reference evidence="1" key="1">
    <citation type="submission" date="2015-11" db="EMBL/GenBank/DDBJ databases">
        <title>De novo transcriptome assembly of four potential Pierce s Disease insect vectors from Arizona vineyards.</title>
        <authorList>
            <person name="Tassone E.E."/>
        </authorList>
    </citation>
    <scope>NUCLEOTIDE SEQUENCE</scope>
</reference>
<gene>
    <name evidence="1" type="ORF">g.13778</name>
</gene>
<dbReference type="Gene3D" id="3.30.160.60">
    <property type="entry name" value="Classic Zinc Finger"/>
    <property type="match status" value="1"/>
</dbReference>
<sequence length="222" mass="25235">YKGLLAHTSYTHKKRHRYQDLLSILPPADTVKAGKAPLKVVKHFINTFSSLEAEGFVEGHSDTRLQVRQKSSYSCEKCGKELLGAHAYQNHINTKCESEDQYICFYCSFKAEYAFEVLDHMEEQHGKQYNTYDVIQAQMTGIIPIVQSPLQDPVSDAVEVDSAQQEQLTPEVSLTEPHKPRQKVAKRACRLEIARNTIDCEKMKTRNSATKIKVGFNASKRN</sequence>
<evidence type="ECO:0008006" key="2">
    <source>
        <dbReference type="Google" id="ProtNLM"/>
    </source>
</evidence>
<protein>
    <recommendedName>
        <fullName evidence="2">C2H2-type domain-containing protein</fullName>
    </recommendedName>
</protein>